<dbReference type="GO" id="GO:0016226">
    <property type="term" value="P:iron-sulfur cluster assembly"/>
    <property type="evidence" value="ECO:0007669"/>
    <property type="project" value="TreeGrafter"/>
</dbReference>
<organism evidence="2 3">
    <name type="scientific">Lichenicoccus roseus</name>
    <dbReference type="NCBI Taxonomy" id="2683649"/>
    <lineage>
        <taxon>Bacteria</taxon>
        <taxon>Pseudomonadati</taxon>
        <taxon>Pseudomonadota</taxon>
        <taxon>Alphaproteobacteria</taxon>
        <taxon>Acetobacterales</taxon>
        <taxon>Acetobacteraceae</taxon>
        <taxon>Lichenicoccus</taxon>
    </lineage>
</organism>
<dbReference type="PANTHER" id="PTHR46230">
    <property type="match status" value="1"/>
</dbReference>
<protein>
    <submittedName>
        <fullName evidence="2">BolA family transcriptional regulator</fullName>
    </submittedName>
</protein>
<keyword evidence="3" id="KW-1185">Reference proteome</keyword>
<name>A0A5R9J5J1_9PROT</name>
<dbReference type="OrthoDB" id="9811118at2"/>
<evidence type="ECO:0000256" key="1">
    <source>
        <dbReference type="RuleBase" id="RU003860"/>
    </source>
</evidence>
<dbReference type="InterPro" id="IPR002634">
    <property type="entry name" value="BolA"/>
</dbReference>
<dbReference type="PANTHER" id="PTHR46230:SF7">
    <property type="entry name" value="BOLA-LIKE PROTEIN 1"/>
    <property type="match status" value="1"/>
</dbReference>
<evidence type="ECO:0000313" key="2">
    <source>
        <dbReference type="EMBL" id="TLU72890.1"/>
    </source>
</evidence>
<dbReference type="EMBL" id="VCDI01000003">
    <property type="protein sequence ID" value="TLU72890.1"/>
    <property type="molecule type" value="Genomic_DNA"/>
</dbReference>
<dbReference type="Pfam" id="PF01722">
    <property type="entry name" value="BolA"/>
    <property type="match status" value="1"/>
</dbReference>
<dbReference type="Gene3D" id="3.30.300.90">
    <property type="entry name" value="BolA-like"/>
    <property type="match status" value="1"/>
</dbReference>
<comment type="similarity">
    <text evidence="1">Belongs to the BolA/IbaG family.</text>
</comment>
<reference evidence="2 3" key="1">
    <citation type="submission" date="2019-05" db="EMBL/GenBank/DDBJ databases">
        <authorList>
            <person name="Pankratov T."/>
            <person name="Grouzdev D."/>
        </authorList>
    </citation>
    <scope>NUCLEOTIDE SEQUENCE [LARGE SCALE GENOMIC DNA]</scope>
    <source>
        <strain evidence="2 3">KEBCLARHB70R</strain>
    </source>
</reference>
<proteinExistence type="inferred from homology"/>
<comment type="caution">
    <text evidence="2">The sequence shown here is derived from an EMBL/GenBank/DDBJ whole genome shotgun (WGS) entry which is preliminary data.</text>
</comment>
<accession>A0A5R9J5J1</accession>
<evidence type="ECO:0000313" key="3">
    <source>
        <dbReference type="Proteomes" id="UP000305654"/>
    </source>
</evidence>
<dbReference type="Proteomes" id="UP000305654">
    <property type="component" value="Unassembled WGS sequence"/>
</dbReference>
<sequence length="102" mass="11011">MGLTPTGREQRLRAAIEQHFQPQSLVIEDESARHAGHAGVRESGAAGGETHYAMLVVSEAFAGLGRVQRSRLVHEALDSEFRSGLHALSLTLRTPQEAAGIR</sequence>
<dbReference type="PIRSF" id="PIRSF003113">
    <property type="entry name" value="BolA"/>
    <property type="match status" value="1"/>
</dbReference>
<dbReference type="AlphaFoldDB" id="A0A5R9J5J1"/>
<dbReference type="SUPFAM" id="SSF82657">
    <property type="entry name" value="BolA-like"/>
    <property type="match status" value="1"/>
</dbReference>
<dbReference type="InterPro" id="IPR036065">
    <property type="entry name" value="BolA-like_sf"/>
</dbReference>
<gene>
    <name evidence="2" type="ORF">FE263_12285</name>
</gene>